<dbReference type="AlphaFoldDB" id="A0A4Y2RIS0"/>
<evidence type="ECO:0000313" key="1">
    <source>
        <dbReference type="EMBL" id="GBN74805.1"/>
    </source>
</evidence>
<evidence type="ECO:0000313" key="3">
    <source>
        <dbReference type="Proteomes" id="UP000499080"/>
    </source>
</evidence>
<sequence length="180" mass="20259">MESGRPSTDFVLNFMLIFLKQIIHSSYKMEFLEHRKEETIVKVENLWNLEQMIRNGGIQENLNSETQSADSNLIPRLEGSGISKDLSTLGLRVEGRNETRNLPWGGEEGGQVEFCDFEPCLKTNFGTSVNALPYFSNKMGEENTGLMTNGIASLLLNAQLPIRKPSARLRVRKAESILPK</sequence>
<keyword evidence="3" id="KW-1185">Reference proteome</keyword>
<gene>
    <name evidence="2" type="ORF">AVEN_255986_1</name>
    <name evidence="1" type="ORF">AVEN_79389_1</name>
</gene>
<reference evidence="1 3" key="1">
    <citation type="journal article" date="2019" name="Sci. Rep.">
        <title>Orb-weaving spider Araneus ventricosus genome elucidates the spidroin gene catalogue.</title>
        <authorList>
            <person name="Kono N."/>
            <person name="Nakamura H."/>
            <person name="Ohtoshi R."/>
            <person name="Moran D.A.P."/>
            <person name="Shinohara A."/>
            <person name="Yoshida Y."/>
            <person name="Fujiwara M."/>
            <person name="Mori M."/>
            <person name="Tomita M."/>
            <person name="Arakawa K."/>
        </authorList>
    </citation>
    <scope>NUCLEOTIDE SEQUENCE [LARGE SCALE GENOMIC DNA]</scope>
</reference>
<organism evidence="1 3">
    <name type="scientific">Araneus ventricosus</name>
    <name type="common">Orbweaver spider</name>
    <name type="synonym">Epeira ventricosa</name>
    <dbReference type="NCBI Taxonomy" id="182803"/>
    <lineage>
        <taxon>Eukaryota</taxon>
        <taxon>Metazoa</taxon>
        <taxon>Ecdysozoa</taxon>
        <taxon>Arthropoda</taxon>
        <taxon>Chelicerata</taxon>
        <taxon>Arachnida</taxon>
        <taxon>Araneae</taxon>
        <taxon>Araneomorphae</taxon>
        <taxon>Entelegynae</taxon>
        <taxon>Araneoidea</taxon>
        <taxon>Araneidae</taxon>
        <taxon>Araneus</taxon>
    </lineage>
</organism>
<name>A0A4Y2RIS0_ARAVE</name>
<proteinExistence type="predicted"/>
<accession>A0A4Y2RIS0</accession>
<protein>
    <submittedName>
        <fullName evidence="1">Uncharacterized protein</fullName>
    </submittedName>
</protein>
<comment type="caution">
    <text evidence="1">The sequence shown here is derived from an EMBL/GenBank/DDBJ whole genome shotgun (WGS) entry which is preliminary data.</text>
</comment>
<dbReference type="EMBL" id="BGPR01017022">
    <property type="protein sequence ID" value="GBN74893.1"/>
    <property type="molecule type" value="Genomic_DNA"/>
</dbReference>
<evidence type="ECO:0000313" key="2">
    <source>
        <dbReference type="EMBL" id="GBN74893.1"/>
    </source>
</evidence>
<dbReference type="Proteomes" id="UP000499080">
    <property type="component" value="Unassembled WGS sequence"/>
</dbReference>
<dbReference type="EMBL" id="BGPR01016992">
    <property type="protein sequence ID" value="GBN74805.1"/>
    <property type="molecule type" value="Genomic_DNA"/>
</dbReference>